<dbReference type="InterPro" id="IPR021284">
    <property type="entry name" value="DUF2750"/>
</dbReference>
<evidence type="ECO:0000313" key="2">
    <source>
        <dbReference type="EMBL" id="WWY03986.1"/>
    </source>
</evidence>
<dbReference type="Pfam" id="PF11042">
    <property type="entry name" value="DUF2750"/>
    <property type="match status" value="1"/>
</dbReference>
<name>A0A9X4IEA8_9NEIS</name>
<dbReference type="EMBL" id="CP146598">
    <property type="protein sequence ID" value="WWY03986.1"/>
    <property type="molecule type" value="Genomic_DNA"/>
</dbReference>
<reference evidence="1" key="1">
    <citation type="submission" date="2022-10" db="EMBL/GenBank/DDBJ databases">
        <authorList>
            <person name="Boutroux M."/>
        </authorList>
    </citation>
    <scope>NUCLEOTIDE SEQUENCE</scope>
    <source>
        <strain evidence="1">51.81</strain>
    </source>
</reference>
<reference evidence="2" key="2">
    <citation type="submission" date="2024-02" db="EMBL/GenBank/DDBJ databases">
        <title>Neisseria leonii sp. nov.</title>
        <authorList>
            <person name="Boutroux M."/>
            <person name="Favre-Rochex S."/>
            <person name="Gorgette O."/>
            <person name="Touak G."/>
            <person name="Muhle E."/>
            <person name="Chesneau O."/>
            <person name="Clermont D."/>
            <person name="Rahi P."/>
        </authorList>
    </citation>
    <scope>NUCLEOTIDE SEQUENCE</scope>
    <source>
        <strain evidence="2">51.81</strain>
    </source>
</reference>
<organism evidence="1">
    <name type="scientific">Neisseria leonii</name>
    <dbReference type="NCBI Taxonomy" id="2995413"/>
    <lineage>
        <taxon>Bacteria</taxon>
        <taxon>Pseudomonadati</taxon>
        <taxon>Pseudomonadota</taxon>
        <taxon>Betaproteobacteria</taxon>
        <taxon>Neisseriales</taxon>
        <taxon>Neisseriaceae</taxon>
        <taxon>Neisseria</taxon>
    </lineage>
</organism>
<accession>A0A9X4IEA8</accession>
<evidence type="ECO:0000313" key="3">
    <source>
        <dbReference type="Proteomes" id="UP001149607"/>
    </source>
</evidence>
<keyword evidence="3" id="KW-1185">Reference proteome</keyword>
<sequence>MFPYADDPAYNAFILNILAQETVYSLSLHGETAECPSEVYDDEQGEPLPVFCVWQSAAKARACRSAEWADFQVEAVTLNDFLHDWLIGFDQNEVLVGVDFDADLFGMEIEPVELLGDILDAAAQNRQTHLIDQYDDLMAYRLEWERLMAGQKHLN</sequence>
<dbReference type="RefSeq" id="WP_274572685.1">
    <property type="nucleotide sequence ID" value="NZ_CP145606.1"/>
</dbReference>
<evidence type="ECO:0000313" key="1">
    <source>
        <dbReference type="EMBL" id="MDD9328556.1"/>
    </source>
</evidence>
<dbReference type="AlphaFoldDB" id="A0A9X4IEA8"/>
<dbReference type="Proteomes" id="UP001149607">
    <property type="component" value="Chromosome"/>
</dbReference>
<proteinExistence type="predicted"/>
<gene>
    <name evidence="1" type="ORF">ORY91_001988</name>
    <name evidence="2" type="ORF">V9W64_04505</name>
</gene>
<dbReference type="EMBL" id="JAPQFL010000007">
    <property type="protein sequence ID" value="MDD9328556.1"/>
    <property type="molecule type" value="Genomic_DNA"/>
</dbReference>
<protein>
    <submittedName>
        <fullName evidence="1">DUF2750 domain-containing protein</fullName>
    </submittedName>
</protein>